<proteinExistence type="predicted"/>
<dbReference type="AlphaFoldDB" id="A0A8B8KH07"/>
<dbReference type="InterPro" id="IPR001810">
    <property type="entry name" value="F-box_dom"/>
</dbReference>
<organism evidence="2 3">
    <name type="scientific">Abrus precatorius</name>
    <name type="common">Indian licorice</name>
    <name type="synonym">Glycine abrus</name>
    <dbReference type="NCBI Taxonomy" id="3816"/>
    <lineage>
        <taxon>Eukaryota</taxon>
        <taxon>Viridiplantae</taxon>
        <taxon>Streptophyta</taxon>
        <taxon>Embryophyta</taxon>
        <taxon>Tracheophyta</taxon>
        <taxon>Spermatophyta</taxon>
        <taxon>Magnoliopsida</taxon>
        <taxon>eudicotyledons</taxon>
        <taxon>Gunneridae</taxon>
        <taxon>Pentapetalae</taxon>
        <taxon>rosids</taxon>
        <taxon>fabids</taxon>
        <taxon>Fabales</taxon>
        <taxon>Fabaceae</taxon>
        <taxon>Papilionoideae</taxon>
        <taxon>50 kb inversion clade</taxon>
        <taxon>NPAAA clade</taxon>
        <taxon>indigoferoid/millettioid clade</taxon>
        <taxon>Abreae</taxon>
        <taxon>Abrus</taxon>
    </lineage>
</organism>
<keyword evidence="2" id="KW-1185">Reference proteome</keyword>
<dbReference type="Pfam" id="PF00646">
    <property type="entry name" value="F-box"/>
    <property type="match status" value="1"/>
</dbReference>
<dbReference type="RefSeq" id="XP_027343046.1">
    <property type="nucleotide sequence ID" value="XM_027487245.1"/>
</dbReference>
<accession>A0A8B8KH07</accession>
<dbReference type="GeneID" id="113855614"/>
<protein>
    <submittedName>
        <fullName evidence="3">Uncharacterized protein LOC113855614</fullName>
    </submittedName>
</protein>
<evidence type="ECO:0000313" key="2">
    <source>
        <dbReference type="Proteomes" id="UP000694853"/>
    </source>
</evidence>
<dbReference type="PROSITE" id="PS50181">
    <property type="entry name" value="FBOX"/>
    <property type="match status" value="1"/>
</dbReference>
<sequence>MDNPKKLPELPSELLELIVKHLDVVAFCSFGVVCKTWYEIYDWSKEDFLESQAPMAILMSSSVKHMCYLFDMANGNTKKFKFLNLFKKFFIGCSAGYMIIEDMNHQISIVNPLTGHELNCHTPSFTLKGESLYDRIILVSTSSSESDVILVICNSKHEIQVFHSRKKQWFTSLYFGAPWVDIAIFKEQVYVVTNNAQIGKLRMKESNSTNKVFSWMTVKNTPNVNSQDLKLVVSNNQLLMVDFVPDQHLNIHKIDFDSVKWVKVDKLNDQALFLGKRWDSSIRKSSKWGGQSNCVYYLETQSTMCCVYSMEAKLIHKFLLMENSTCSRQQSLGWYYPHQCMMVDYHMDSERT</sequence>
<reference evidence="2" key="1">
    <citation type="journal article" date="2019" name="Toxins">
        <title>Detection of Abrin-Like and Prepropulchellin-Like Toxin Genes and Transcripts Using Whole Genome Sequencing and Full-Length Transcript Sequencing of Abrus precatorius.</title>
        <authorList>
            <person name="Hovde B.T."/>
            <person name="Daligault H.E."/>
            <person name="Hanschen E.R."/>
            <person name="Kunde Y.A."/>
            <person name="Johnson M.B."/>
            <person name="Starkenburg S.R."/>
            <person name="Johnson S.L."/>
        </authorList>
    </citation>
    <scope>NUCLEOTIDE SEQUENCE [LARGE SCALE GENOMIC DNA]</scope>
</reference>
<dbReference type="SMART" id="SM00256">
    <property type="entry name" value="FBOX"/>
    <property type="match status" value="1"/>
</dbReference>
<dbReference type="KEGG" id="aprc:113855614"/>
<reference evidence="3" key="2">
    <citation type="submission" date="2025-08" db="UniProtKB">
        <authorList>
            <consortium name="RefSeq"/>
        </authorList>
    </citation>
    <scope>IDENTIFICATION</scope>
    <source>
        <tissue evidence="3">Young leaves</tissue>
    </source>
</reference>
<gene>
    <name evidence="3" type="primary">LOC113855614</name>
</gene>
<dbReference type="Pfam" id="PF03478">
    <property type="entry name" value="Beta-prop_KIB1-4"/>
    <property type="match status" value="1"/>
</dbReference>
<dbReference type="PANTHER" id="PTHR45463:SF8">
    <property type="entry name" value="OS09G0392200 PROTEIN"/>
    <property type="match status" value="1"/>
</dbReference>
<dbReference type="Gene3D" id="1.20.1280.50">
    <property type="match status" value="1"/>
</dbReference>
<feature type="domain" description="F-box" evidence="1">
    <location>
        <begin position="4"/>
        <end position="51"/>
    </location>
</feature>
<dbReference type="SUPFAM" id="SSF69322">
    <property type="entry name" value="Tricorn protease domain 2"/>
    <property type="match status" value="1"/>
</dbReference>
<dbReference type="OrthoDB" id="642536at2759"/>
<dbReference type="CDD" id="cd09917">
    <property type="entry name" value="F-box_SF"/>
    <property type="match status" value="1"/>
</dbReference>
<dbReference type="PANTHER" id="PTHR45463">
    <property type="entry name" value="OS09G0392200 PROTEIN"/>
    <property type="match status" value="1"/>
</dbReference>
<evidence type="ECO:0000313" key="3">
    <source>
        <dbReference type="RefSeq" id="XP_027343046.1"/>
    </source>
</evidence>
<dbReference type="SUPFAM" id="SSF81383">
    <property type="entry name" value="F-box domain"/>
    <property type="match status" value="1"/>
</dbReference>
<dbReference type="Proteomes" id="UP000694853">
    <property type="component" value="Unplaced"/>
</dbReference>
<evidence type="ECO:0000259" key="1">
    <source>
        <dbReference type="PROSITE" id="PS50181"/>
    </source>
</evidence>
<dbReference type="InterPro" id="IPR036047">
    <property type="entry name" value="F-box-like_dom_sf"/>
</dbReference>
<name>A0A8B8KH07_ABRPR</name>
<dbReference type="InterPro" id="IPR005174">
    <property type="entry name" value="KIB1-4_b-propeller"/>
</dbReference>